<reference evidence="2" key="2">
    <citation type="submission" date="2020-09" db="EMBL/GenBank/DDBJ databases">
        <authorList>
            <person name="Sun Q."/>
            <person name="Zhou Y."/>
        </authorList>
    </citation>
    <scope>NUCLEOTIDE SEQUENCE</scope>
    <source>
        <strain evidence="2">CGMCC 1.10749</strain>
    </source>
</reference>
<accession>A0A8H9FUX6</accession>
<gene>
    <name evidence="2" type="ORF">GCM10011314_21420</name>
</gene>
<reference evidence="2" key="1">
    <citation type="journal article" date="2014" name="Int. J. Syst. Evol. Microbiol.">
        <title>Complete genome sequence of Corynebacterium casei LMG S-19264T (=DSM 44701T), isolated from a smear-ripened cheese.</title>
        <authorList>
            <consortium name="US DOE Joint Genome Institute (JGI-PGF)"/>
            <person name="Walter F."/>
            <person name="Albersmeier A."/>
            <person name="Kalinowski J."/>
            <person name="Ruckert C."/>
        </authorList>
    </citation>
    <scope>NUCLEOTIDE SEQUENCE</scope>
    <source>
        <strain evidence="2">CGMCC 1.10749</strain>
    </source>
</reference>
<evidence type="ECO:0000313" key="2">
    <source>
        <dbReference type="EMBL" id="GGB81526.1"/>
    </source>
</evidence>
<dbReference type="InterPro" id="IPR029442">
    <property type="entry name" value="GyrI-like"/>
</dbReference>
<dbReference type="InterPro" id="IPR010499">
    <property type="entry name" value="AraC_E-bd"/>
</dbReference>
<dbReference type="AlphaFoldDB" id="A0A8H9FUX6"/>
<evidence type="ECO:0000313" key="3">
    <source>
        <dbReference type="Proteomes" id="UP000628079"/>
    </source>
</evidence>
<sequence length="146" mass="15618">MELEQQAVAVVADVVPMTEIADFVGEAFSSVMATTARQGVKVTGPPFTRYLGAPTTTVEVEAGFPTSAFVRAEDDVRAGALPACRAVEAMHVGPYETLGRTYDEALRWAGEHGLSSGGDMWEEYLTDPTTAPDPATWRTRVLIPVG</sequence>
<dbReference type="SUPFAM" id="SSF55136">
    <property type="entry name" value="Probable bacterial effector-binding domain"/>
    <property type="match status" value="1"/>
</dbReference>
<comment type="caution">
    <text evidence="2">The sequence shown here is derived from an EMBL/GenBank/DDBJ whole genome shotgun (WGS) entry which is preliminary data.</text>
</comment>
<evidence type="ECO:0000259" key="1">
    <source>
        <dbReference type="SMART" id="SM00871"/>
    </source>
</evidence>
<name>A0A8H9FUX6_9MICO</name>
<dbReference type="SMART" id="SM00871">
    <property type="entry name" value="AraC_E_bind"/>
    <property type="match status" value="1"/>
</dbReference>
<feature type="domain" description="AraC effector-binding" evidence="1">
    <location>
        <begin position="1"/>
        <end position="146"/>
    </location>
</feature>
<dbReference type="Gene3D" id="3.20.80.10">
    <property type="entry name" value="Regulatory factor, effector binding domain"/>
    <property type="match status" value="1"/>
</dbReference>
<proteinExistence type="predicted"/>
<dbReference type="InterPro" id="IPR011256">
    <property type="entry name" value="Reg_factor_effector_dom_sf"/>
</dbReference>
<dbReference type="Proteomes" id="UP000628079">
    <property type="component" value="Unassembled WGS sequence"/>
</dbReference>
<dbReference type="EMBL" id="BMEA01000002">
    <property type="protein sequence ID" value="GGB81526.1"/>
    <property type="molecule type" value="Genomic_DNA"/>
</dbReference>
<protein>
    <recommendedName>
        <fullName evidence="1">AraC effector-binding domain-containing protein</fullName>
    </recommendedName>
</protein>
<dbReference type="Pfam" id="PF06445">
    <property type="entry name" value="GyrI-like"/>
    <property type="match status" value="1"/>
</dbReference>
<organism evidence="2 3">
    <name type="scientific">Knoellia flava</name>
    <dbReference type="NCBI Taxonomy" id="913969"/>
    <lineage>
        <taxon>Bacteria</taxon>
        <taxon>Bacillati</taxon>
        <taxon>Actinomycetota</taxon>
        <taxon>Actinomycetes</taxon>
        <taxon>Micrococcales</taxon>
        <taxon>Intrasporangiaceae</taxon>
        <taxon>Knoellia</taxon>
    </lineage>
</organism>